<dbReference type="Gene3D" id="1.10.1130.10">
    <property type="entry name" value="Flavocytochrome C3, Chain A"/>
    <property type="match status" value="1"/>
</dbReference>
<dbReference type="InterPro" id="IPR051829">
    <property type="entry name" value="Multiheme_Cytochr_ET"/>
</dbReference>
<feature type="domain" description="Cytochrome c-552/4" evidence="3">
    <location>
        <begin position="59"/>
        <end position="130"/>
    </location>
</feature>
<evidence type="ECO:0000313" key="4">
    <source>
        <dbReference type="EMBL" id="PSJ16938.1"/>
    </source>
</evidence>
<dbReference type="InterPro" id="IPR023155">
    <property type="entry name" value="Cyt_c-552/4"/>
</dbReference>
<protein>
    <recommendedName>
        <fullName evidence="3">Cytochrome c-552/4 domain-containing protein</fullName>
    </recommendedName>
</protein>
<dbReference type="EMBL" id="PXXU01000032">
    <property type="protein sequence ID" value="PSJ16938.1"/>
    <property type="molecule type" value="Genomic_DNA"/>
</dbReference>
<dbReference type="Pfam" id="PF13435">
    <property type="entry name" value="Cytochrome_C554"/>
    <property type="match status" value="1"/>
</dbReference>
<dbReference type="Proteomes" id="UP000241912">
    <property type="component" value="Unassembled WGS sequence"/>
</dbReference>
<evidence type="ECO:0000313" key="5">
    <source>
        <dbReference type="Proteomes" id="UP000241912"/>
    </source>
</evidence>
<evidence type="ECO:0000259" key="3">
    <source>
        <dbReference type="Pfam" id="PF13435"/>
    </source>
</evidence>
<sequence length="433" mass="48470">MFPNIYRFAGVLSWLLVTSVSSAPLPYQSSEKHLGVATCASSVCHGSIKANENYNVSLNEYVIWSHSDRHSKAYETLLSKDSKAIATKLGLRNAHTAKICLDCHADNIPKEKRGEGFQLTDGVGCEACHGGSENWIDTHTNKNTSHQENVKRGMYPTANIVDRAALCLSCHYGNDDKFATHQIMGAGHPRLSFELDTFQALQPPHFQTDENYRKRKPIASHTKTWAFGQIAAAQSQLHMLQGPLISQPTVFPELALFDCHSCHNNSMHKLDWHRRMNSARIKPGNVPIADGHLRMAIVIAHQVDRKIARKLIELSEALQIASGESRSRIVAISHQLLSIVEKLSHDLAGIELGDSEKEKILFDLINMGIEGAFRDYIGAEQAVMAIELIIIDMNKNEQSRRQIDDLYKQVENDEAYQPTRFVDTLQKLKATLN</sequence>
<comment type="caution">
    <text evidence="4">The sequence shown here is derived from an EMBL/GenBank/DDBJ whole genome shotgun (WGS) entry which is preliminary data.</text>
</comment>
<accession>A0A2P7NU29</accession>
<name>A0A2P7NU29_9PROT</name>
<feature type="chain" id="PRO_5015151587" description="Cytochrome c-552/4 domain-containing protein" evidence="2">
    <location>
        <begin position="24"/>
        <end position="433"/>
    </location>
</feature>
<proteinExistence type="predicted"/>
<dbReference type="SUPFAM" id="SSF48695">
    <property type="entry name" value="Multiheme cytochromes"/>
    <property type="match status" value="1"/>
</dbReference>
<feature type="signal peptide" evidence="2">
    <location>
        <begin position="1"/>
        <end position="23"/>
    </location>
</feature>
<keyword evidence="5" id="KW-1185">Reference proteome</keyword>
<reference evidence="4 5" key="1">
    <citation type="submission" date="2018-03" db="EMBL/GenBank/DDBJ databases">
        <title>Draft genome of Nitrosomonas supralitoralis APG5.</title>
        <authorList>
            <person name="Urakawa H."/>
            <person name="Lopez J.V."/>
        </authorList>
    </citation>
    <scope>NUCLEOTIDE SEQUENCE [LARGE SCALE GENOMIC DNA]</scope>
    <source>
        <strain evidence="4 5">APG5</strain>
    </source>
</reference>
<gene>
    <name evidence="4" type="ORF">C7H79_10870</name>
</gene>
<keyword evidence="1 2" id="KW-0732">Signal</keyword>
<dbReference type="AlphaFoldDB" id="A0A2P7NU29"/>
<evidence type="ECO:0000256" key="1">
    <source>
        <dbReference type="ARBA" id="ARBA00022729"/>
    </source>
</evidence>
<dbReference type="InterPro" id="IPR036280">
    <property type="entry name" value="Multihaem_cyt_sf"/>
</dbReference>
<dbReference type="PANTHER" id="PTHR35038">
    <property type="entry name" value="DISSIMILATORY SULFITE REDUCTASE SIRA"/>
    <property type="match status" value="1"/>
</dbReference>
<organism evidence="4 5">
    <name type="scientific">Nitrosomonas supralitoralis</name>
    <dbReference type="NCBI Taxonomy" id="2116706"/>
    <lineage>
        <taxon>Bacteria</taxon>
        <taxon>Pseudomonadati</taxon>
        <taxon>Pseudomonadota</taxon>
        <taxon>Betaproteobacteria</taxon>
        <taxon>Nitrosomonadales</taxon>
        <taxon>Nitrosomonadaceae</taxon>
        <taxon>Nitrosomonas</taxon>
    </lineage>
</organism>
<dbReference type="RefSeq" id="WP_106707295.1">
    <property type="nucleotide sequence ID" value="NZ_PXXU01000032.1"/>
</dbReference>
<dbReference type="OrthoDB" id="9814800at2"/>
<evidence type="ECO:0000256" key="2">
    <source>
        <dbReference type="SAM" id="SignalP"/>
    </source>
</evidence>